<dbReference type="Proteomes" id="UP000824890">
    <property type="component" value="Unassembled WGS sequence"/>
</dbReference>
<organism evidence="1 2">
    <name type="scientific">Brassica napus</name>
    <name type="common">Rape</name>
    <dbReference type="NCBI Taxonomy" id="3708"/>
    <lineage>
        <taxon>Eukaryota</taxon>
        <taxon>Viridiplantae</taxon>
        <taxon>Streptophyta</taxon>
        <taxon>Embryophyta</taxon>
        <taxon>Tracheophyta</taxon>
        <taxon>Spermatophyta</taxon>
        <taxon>Magnoliopsida</taxon>
        <taxon>eudicotyledons</taxon>
        <taxon>Gunneridae</taxon>
        <taxon>Pentapetalae</taxon>
        <taxon>rosids</taxon>
        <taxon>malvids</taxon>
        <taxon>Brassicales</taxon>
        <taxon>Brassicaceae</taxon>
        <taxon>Brassiceae</taxon>
        <taxon>Brassica</taxon>
    </lineage>
</organism>
<protein>
    <recommendedName>
        <fullName evidence="3">Post-SET domain-containing protein</fullName>
    </recommendedName>
</protein>
<dbReference type="EMBL" id="JAGKQM010000005">
    <property type="protein sequence ID" value="KAH0927069.1"/>
    <property type="molecule type" value="Genomic_DNA"/>
</dbReference>
<evidence type="ECO:0000313" key="1">
    <source>
        <dbReference type="EMBL" id="KAH0927069.1"/>
    </source>
</evidence>
<accession>A0ABQ8DCI6</accession>
<evidence type="ECO:0000313" key="2">
    <source>
        <dbReference type="Proteomes" id="UP000824890"/>
    </source>
</evidence>
<reference evidence="1 2" key="1">
    <citation type="submission" date="2021-05" db="EMBL/GenBank/DDBJ databases">
        <title>Genome Assembly of Synthetic Allotetraploid Brassica napus Reveals Homoeologous Exchanges between Subgenomes.</title>
        <authorList>
            <person name="Davis J.T."/>
        </authorList>
    </citation>
    <scope>NUCLEOTIDE SEQUENCE [LARGE SCALE GENOMIC DNA]</scope>
    <source>
        <strain evidence="2">cv. Da-Ae</strain>
        <tissue evidence="1">Seedling</tissue>
    </source>
</reference>
<sequence>MLSCYENHLLLSYSETSNFIFSMADAIPPFKCGCSARNIRCGGELMGVDMLLLDSQVCSVPPLEFVTALTVVKKDEDVKVIVAGDDDWLPPSPKVVFDESKELGGESTIKAVRKPRFLLAMKLKYLKTFSEAAAA</sequence>
<proteinExistence type="predicted"/>
<evidence type="ECO:0008006" key="3">
    <source>
        <dbReference type="Google" id="ProtNLM"/>
    </source>
</evidence>
<keyword evidence="2" id="KW-1185">Reference proteome</keyword>
<gene>
    <name evidence="1" type="ORF">HID58_019325</name>
</gene>
<comment type="caution">
    <text evidence="1">The sequence shown here is derived from an EMBL/GenBank/DDBJ whole genome shotgun (WGS) entry which is preliminary data.</text>
</comment>
<name>A0ABQ8DCI6_BRANA</name>